<organism evidence="1">
    <name type="scientific">Sylvanvirus sp</name>
    <dbReference type="NCBI Taxonomy" id="2487774"/>
    <lineage>
        <taxon>Viruses</taxon>
    </lineage>
</organism>
<dbReference type="EMBL" id="MK072510">
    <property type="protein sequence ID" value="AYV86594.1"/>
    <property type="molecule type" value="Genomic_DNA"/>
</dbReference>
<evidence type="ECO:0000313" key="1">
    <source>
        <dbReference type="EMBL" id="AYV86594.1"/>
    </source>
</evidence>
<sequence length="231" mass="26811">MLCVQEERKIENIKDDVLQCLEEKMDKGMIVYSISSLQLNANKYRVLTLPCHVLLECDENCKNSSLESLKPLFLVQIVPKRDNYDWISTCKFSLESCNDYELFRQKSNMLTQSEVEENEDGEEAVHIYLGLSHFLNVEWDKNLEANMNKTDLSKGRAILNISTYTSLQSILPHKESVAHVIHTEDHEDTSCKYKYTCGEVSIWLFKNEFVYRAANEPVCSFVEFKKGPYLL</sequence>
<name>A0A3G5AJ23_9VIRU</name>
<reference evidence="1" key="1">
    <citation type="submission" date="2018-10" db="EMBL/GenBank/DDBJ databases">
        <title>Hidden diversity of soil giant viruses.</title>
        <authorList>
            <person name="Schulz F."/>
            <person name="Alteio L."/>
            <person name="Goudeau D."/>
            <person name="Ryan E.M."/>
            <person name="Malmstrom R.R."/>
            <person name="Blanchard J."/>
            <person name="Woyke T."/>
        </authorList>
    </citation>
    <scope>NUCLEOTIDE SEQUENCE</scope>
    <source>
        <strain evidence="1">SYV1</strain>
    </source>
</reference>
<accession>A0A3G5AJ23</accession>
<proteinExistence type="predicted"/>
<gene>
    <name evidence="1" type="ORF">Sylvanvirus4_8</name>
</gene>
<protein>
    <submittedName>
        <fullName evidence="1">Uncharacterized protein</fullName>
    </submittedName>
</protein>